<organism evidence="2 3">
    <name type="scientific">Immersiella caudata</name>
    <dbReference type="NCBI Taxonomy" id="314043"/>
    <lineage>
        <taxon>Eukaryota</taxon>
        <taxon>Fungi</taxon>
        <taxon>Dikarya</taxon>
        <taxon>Ascomycota</taxon>
        <taxon>Pezizomycotina</taxon>
        <taxon>Sordariomycetes</taxon>
        <taxon>Sordariomycetidae</taxon>
        <taxon>Sordariales</taxon>
        <taxon>Lasiosphaeriaceae</taxon>
        <taxon>Immersiella</taxon>
    </lineage>
</organism>
<protein>
    <submittedName>
        <fullName evidence="2">Uncharacterized protein</fullName>
    </submittedName>
</protein>
<feature type="compositionally biased region" description="Low complexity" evidence="1">
    <location>
        <begin position="35"/>
        <end position="46"/>
    </location>
</feature>
<keyword evidence="3" id="KW-1185">Reference proteome</keyword>
<dbReference type="EMBL" id="JAULSU010000006">
    <property type="protein sequence ID" value="KAK0614036.1"/>
    <property type="molecule type" value="Genomic_DNA"/>
</dbReference>
<feature type="region of interest" description="Disordered" evidence="1">
    <location>
        <begin position="178"/>
        <end position="208"/>
    </location>
</feature>
<gene>
    <name evidence="2" type="ORF">B0T14DRAFT_539666</name>
</gene>
<feature type="compositionally biased region" description="Basic and acidic residues" evidence="1">
    <location>
        <begin position="62"/>
        <end position="72"/>
    </location>
</feature>
<dbReference type="Proteomes" id="UP001175000">
    <property type="component" value="Unassembled WGS sequence"/>
</dbReference>
<accession>A0AA39WEP5</accession>
<dbReference type="GO" id="GO:0006360">
    <property type="term" value="P:transcription by RNA polymerase I"/>
    <property type="evidence" value="ECO:0007669"/>
    <property type="project" value="InterPro"/>
</dbReference>
<evidence type="ECO:0000313" key="2">
    <source>
        <dbReference type="EMBL" id="KAK0614036.1"/>
    </source>
</evidence>
<sequence>MASSGTNTPTSRRPSAPGSHGRVYNLYDAVAGRVKSTSPRPSSPTKSKPKPKPASTTTHPHSAHDPRIPPEDVLFRHRRAPTRYQEDDFYWAHEDLPPHALPSSELLKSVHKYASTLYEAMATRLGPQGVVKSRTIDERSMDETALIAFGILLEEAGREVLKGRGDLVFVEGEELVDGRREGREKGKEGRLPKRRKVTTEEYVEEEGG</sequence>
<dbReference type="PANTHER" id="PTHR28054:SF1">
    <property type="entry name" value="RNA POLYMERASE I-SPECIFIC TRANSCRIPTION INITIATION FACTOR RRN10"/>
    <property type="match status" value="1"/>
</dbReference>
<evidence type="ECO:0000313" key="3">
    <source>
        <dbReference type="Proteomes" id="UP001175000"/>
    </source>
</evidence>
<reference evidence="2" key="1">
    <citation type="submission" date="2023-06" db="EMBL/GenBank/DDBJ databases">
        <title>Genome-scale phylogeny and comparative genomics of the fungal order Sordariales.</title>
        <authorList>
            <consortium name="Lawrence Berkeley National Laboratory"/>
            <person name="Hensen N."/>
            <person name="Bonometti L."/>
            <person name="Westerberg I."/>
            <person name="Brannstrom I.O."/>
            <person name="Guillou S."/>
            <person name="Cros-Aarteil S."/>
            <person name="Calhoun S."/>
            <person name="Haridas S."/>
            <person name="Kuo A."/>
            <person name="Mondo S."/>
            <person name="Pangilinan J."/>
            <person name="Riley R."/>
            <person name="Labutti K."/>
            <person name="Andreopoulos B."/>
            <person name="Lipzen A."/>
            <person name="Chen C."/>
            <person name="Yanf M."/>
            <person name="Daum C."/>
            <person name="Ng V."/>
            <person name="Clum A."/>
            <person name="Steindorff A."/>
            <person name="Ohm R."/>
            <person name="Martin F."/>
            <person name="Silar P."/>
            <person name="Natvig D."/>
            <person name="Lalanne C."/>
            <person name="Gautier V."/>
            <person name="Ament-Velasquez S.L."/>
            <person name="Kruys A."/>
            <person name="Hutchinson M.I."/>
            <person name="Powell A.J."/>
            <person name="Barry K."/>
            <person name="Miller A.N."/>
            <person name="Grigoriev I.V."/>
            <person name="Debuchy R."/>
            <person name="Gladieux P."/>
            <person name="Thoren M.H."/>
            <person name="Johannesson H."/>
        </authorList>
    </citation>
    <scope>NUCLEOTIDE SEQUENCE</scope>
    <source>
        <strain evidence="2">CBS 606.72</strain>
    </source>
</reference>
<name>A0AA39WEP5_9PEZI</name>
<comment type="caution">
    <text evidence="2">The sequence shown here is derived from an EMBL/GenBank/DDBJ whole genome shotgun (WGS) entry which is preliminary data.</text>
</comment>
<feature type="compositionally biased region" description="Polar residues" evidence="1">
    <location>
        <begin position="1"/>
        <end position="13"/>
    </location>
</feature>
<feature type="compositionally biased region" description="Basic and acidic residues" evidence="1">
    <location>
        <begin position="178"/>
        <end position="191"/>
    </location>
</feature>
<feature type="region of interest" description="Disordered" evidence="1">
    <location>
        <begin position="1"/>
        <end position="72"/>
    </location>
</feature>
<proteinExistence type="predicted"/>
<dbReference type="AlphaFoldDB" id="A0AA39WEP5"/>
<dbReference type="PANTHER" id="PTHR28054">
    <property type="entry name" value="RNA POLYMERASE I-SPECIFIC TRANSCRIPTION INITIATION FACTOR RRN10"/>
    <property type="match status" value="1"/>
</dbReference>
<dbReference type="InterPro" id="IPR022793">
    <property type="entry name" value="Rrn10"/>
</dbReference>
<evidence type="ECO:0000256" key="1">
    <source>
        <dbReference type="SAM" id="MobiDB-lite"/>
    </source>
</evidence>